<evidence type="ECO:0000313" key="4">
    <source>
        <dbReference type="Proteomes" id="UP000216122"/>
    </source>
</evidence>
<evidence type="ECO:0000313" key="5">
    <source>
        <dbReference type="Proteomes" id="UP000244083"/>
    </source>
</evidence>
<reference evidence="5" key="5">
    <citation type="submission" date="2018-04" db="EMBL/GenBank/DDBJ databases">
        <title>Draft Genome Sequences of 10 Lactobacillus Species from 22 Commercial Probiotic Products.</title>
        <authorList>
            <person name="Gangiredla J."/>
            <person name="Barnaba T.J."/>
            <person name="Mammel M.K."/>
            <person name="Lacher D.W."/>
            <person name="Elkins C.A."/>
            <person name="Lampel K.A."/>
            <person name="Whitehouse C.A."/>
            <person name="Tartera C."/>
        </authorList>
    </citation>
    <scope>NUCLEOTIDE SEQUENCE [LARGE SCALE GENOMIC DNA]</scope>
    <source>
        <strain evidence="5">DS12_10</strain>
    </source>
</reference>
<dbReference type="Proteomes" id="UP000216122">
    <property type="component" value="Unassembled WGS sequence"/>
</dbReference>
<reference evidence="1" key="6">
    <citation type="submission" date="2021-10" db="EMBL/GenBank/DDBJ databases">
        <title>Evolutionary history and lifestyle of the vertebrate symbiont Limosilactobacillus reuteri.</title>
        <authorList>
            <person name="Zheng J."/>
            <person name="Li F."/>
            <person name="Gaenzle M."/>
            <person name="Walter J."/>
        </authorList>
    </citation>
    <scope>NUCLEOTIDE SEQUENCE</scope>
    <source>
        <strain evidence="1">GQ_1_3_1</strain>
    </source>
</reference>
<dbReference type="RefSeq" id="WP_065867832.1">
    <property type="nucleotide sequence ID" value="NZ_CP051129.1"/>
</dbReference>
<reference evidence="4" key="1">
    <citation type="submission" date="2017-05" db="EMBL/GenBank/DDBJ databases">
        <authorList>
            <person name="Lin X.B."/>
            <person name="Stothard P."/>
            <person name="Tasseva G."/>
            <person name="Walter J."/>
        </authorList>
    </citation>
    <scope>NUCLEOTIDE SEQUENCE [LARGE SCALE GENOMIC DNA]</scope>
    <source>
        <strain evidence="4">103v</strain>
    </source>
</reference>
<organism evidence="3 5">
    <name type="scientific">Limosilactobacillus reuteri</name>
    <name type="common">Lactobacillus reuteri</name>
    <dbReference type="NCBI Taxonomy" id="1598"/>
    <lineage>
        <taxon>Bacteria</taxon>
        <taxon>Bacillati</taxon>
        <taxon>Bacillota</taxon>
        <taxon>Bacilli</taxon>
        <taxon>Lactobacillales</taxon>
        <taxon>Lactobacillaceae</taxon>
        <taxon>Limosilactobacillus</taxon>
    </lineage>
</organism>
<evidence type="ECO:0000313" key="1">
    <source>
        <dbReference type="EMBL" id="MCC4478093.1"/>
    </source>
</evidence>
<reference evidence="2" key="2">
    <citation type="submission" date="2017-05" db="EMBL/GenBank/DDBJ databases">
        <authorList>
            <person name="Song R."/>
            <person name="Chenine A.L."/>
            <person name="Ruprecht R.M."/>
        </authorList>
    </citation>
    <scope>NUCLEOTIDE SEQUENCE [LARGE SCALE GENOMIC DNA]</scope>
    <source>
        <strain evidence="2">103v</strain>
    </source>
</reference>
<dbReference type="Proteomes" id="UP001198026">
    <property type="component" value="Unassembled WGS sequence"/>
</dbReference>
<dbReference type="EMBL" id="NGQC01000045">
    <property type="protein sequence ID" value="OYT02777.1"/>
    <property type="molecule type" value="Genomic_DNA"/>
</dbReference>
<reference evidence="3" key="4">
    <citation type="journal article" date="2018" name="Genome Announc.">
        <title>Fifty-Six Draft Genome Sequences of 10 Lactobacillus Species from 22 Commercial Dietary Supplements.</title>
        <authorList>
            <person name="Gangiredla J."/>
            <person name="Barnaba T.J."/>
            <person name="Mammel M.K."/>
            <person name="Lacher D.W."/>
            <person name="Elkins C.A."/>
            <person name="Lampel K.A."/>
            <person name="Whitehouse C.A."/>
            <person name="Tartera C."/>
        </authorList>
    </citation>
    <scope>NUCLEOTIDE SEQUENCE</scope>
    <source>
        <strain evidence="3">DS12_10</strain>
    </source>
</reference>
<dbReference type="AlphaFoldDB" id="A0A1C1ZJ24"/>
<accession>A0A1C1ZJ24</accession>
<evidence type="ECO:0000313" key="3">
    <source>
        <dbReference type="EMBL" id="PTV01834.1"/>
    </source>
</evidence>
<proteinExistence type="predicted"/>
<dbReference type="Proteomes" id="UP000244083">
    <property type="component" value="Unassembled WGS sequence"/>
</dbReference>
<name>A0A1C1ZJ24_LIMRT</name>
<sequence>MELKKALALENFAQTVYRKCDCCKRVRDIYFRLNIRDAKSTSMLVGSLELCKDCGYNMGDITNANVSTEKVLEEFNFE</sequence>
<gene>
    <name evidence="2" type="ORF">CBG21_07635</name>
    <name evidence="3" type="ORF">DB325_09300</name>
    <name evidence="1" type="ORF">LMB76_07670</name>
</gene>
<dbReference type="EMBL" id="JAJGWB010000136">
    <property type="protein sequence ID" value="MCC4478093.1"/>
    <property type="molecule type" value="Genomic_DNA"/>
</dbReference>
<evidence type="ECO:0000313" key="2">
    <source>
        <dbReference type="EMBL" id="OYT02777.1"/>
    </source>
</evidence>
<dbReference type="EMBL" id="QAZN01000024">
    <property type="protein sequence ID" value="PTV01834.1"/>
    <property type="molecule type" value="Genomic_DNA"/>
</dbReference>
<comment type="caution">
    <text evidence="3">The sequence shown here is derived from an EMBL/GenBank/DDBJ whole genome shotgun (WGS) entry which is preliminary data.</text>
</comment>
<protein>
    <submittedName>
        <fullName evidence="3">Uncharacterized protein</fullName>
    </submittedName>
</protein>
<reference evidence="2 4" key="3">
    <citation type="submission" date="2017-09" db="EMBL/GenBank/DDBJ databases">
        <title>Tripartite evolution among Lactobacillus johnsonii, Lactobacillus taiwanensis, Lactobacillus reuteri and their rodent host.</title>
        <authorList>
            <person name="Wang T."/>
            <person name="Knowles S."/>
            <person name="Cheng C."/>
        </authorList>
    </citation>
    <scope>NUCLEOTIDE SEQUENCE [LARGE SCALE GENOMIC DNA]</scope>
    <source>
        <strain evidence="2 4">103v</strain>
    </source>
</reference>